<dbReference type="GO" id="GO:0019646">
    <property type="term" value="P:aerobic electron transport chain"/>
    <property type="evidence" value="ECO:0007669"/>
    <property type="project" value="InterPro"/>
</dbReference>
<feature type="transmembrane region" description="Helical" evidence="13">
    <location>
        <begin position="53"/>
        <end position="71"/>
    </location>
</feature>
<feature type="transmembrane region" description="Helical" evidence="13">
    <location>
        <begin position="126"/>
        <end position="145"/>
    </location>
</feature>
<dbReference type="GO" id="GO:0020037">
    <property type="term" value="F:heme binding"/>
    <property type="evidence" value="ECO:0007669"/>
    <property type="project" value="TreeGrafter"/>
</dbReference>
<protein>
    <submittedName>
        <fullName evidence="15">Cytochrome bd-I ubiquinol oxidase subunit 1</fullName>
    </submittedName>
</protein>
<evidence type="ECO:0000256" key="3">
    <source>
        <dbReference type="ARBA" id="ARBA00022448"/>
    </source>
</evidence>
<evidence type="ECO:0000256" key="12">
    <source>
        <dbReference type="ARBA" id="ARBA00023136"/>
    </source>
</evidence>
<feature type="transmembrane region" description="Helical" evidence="13">
    <location>
        <begin position="225"/>
        <end position="245"/>
    </location>
</feature>
<dbReference type="GO" id="GO:0070069">
    <property type="term" value="C:cytochrome complex"/>
    <property type="evidence" value="ECO:0007669"/>
    <property type="project" value="UniProtKB-UniRule"/>
</dbReference>
<dbReference type="GO" id="GO:0005886">
    <property type="term" value="C:plasma membrane"/>
    <property type="evidence" value="ECO:0007669"/>
    <property type="project" value="UniProtKB-SubCell"/>
</dbReference>
<comment type="subcellular location">
    <subcellularLocation>
        <location evidence="1">Cell inner membrane</location>
        <topology evidence="1">Multi-pass membrane protein</topology>
    </subcellularLocation>
</comment>
<feature type="transmembrane region" description="Helical" evidence="13">
    <location>
        <begin position="330"/>
        <end position="350"/>
    </location>
</feature>
<dbReference type="AlphaFoldDB" id="A0A517P5R4"/>
<keyword evidence="4 13" id="KW-1003">Cell membrane</keyword>
<evidence type="ECO:0000256" key="6">
    <source>
        <dbReference type="ARBA" id="ARBA00022617"/>
    </source>
</evidence>
<reference evidence="15 16" key="1">
    <citation type="submission" date="2019-02" db="EMBL/GenBank/DDBJ databases">
        <title>Deep-cultivation of Planctomycetes and their phenomic and genomic characterization uncovers novel biology.</title>
        <authorList>
            <person name="Wiegand S."/>
            <person name="Jogler M."/>
            <person name="Boedeker C."/>
            <person name="Pinto D."/>
            <person name="Vollmers J."/>
            <person name="Rivas-Marin E."/>
            <person name="Kohn T."/>
            <person name="Peeters S.H."/>
            <person name="Heuer A."/>
            <person name="Rast P."/>
            <person name="Oberbeckmann S."/>
            <person name="Bunk B."/>
            <person name="Jeske O."/>
            <person name="Meyerdierks A."/>
            <person name="Storesund J.E."/>
            <person name="Kallscheuer N."/>
            <person name="Luecker S."/>
            <person name="Lage O.M."/>
            <person name="Pohl T."/>
            <person name="Merkel B.J."/>
            <person name="Hornburger P."/>
            <person name="Mueller R.-W."/>
            <person name="Bruemmer F."/>
            <person name="Labrenz M."/>
            <person name="Spormann A.M."/>
            <person name="Op den Camp H."/>
            <person name="Overmann J."/>
            <person name="Amann R."/>
            <person name="Jetten M.S.M."/>
            <person name="Mascher T."/>
            <person name="Medema M.H."/>
            <person name="Devos D.P."/>
            <person name="Kaster A.-K."/>
            <person name="Ovreas L."/>
            <person name="Rohde M."/>
            <person name="Galperin M.Y."/>
            <person name="Jogler C."/>
        </authorList>
    </citation>
    <scope>NUCLEOTIDE SEQUENCE [LARGE SCALE GENOMIC DNA]</scope>
    <source>
        <strain evidence="15 16">CA12</strain>
    </source>
</reference>
<feature type="transmembrane region" description="Helical" evidence="13">
    <location>
        <begin position="421"/>
        <end position="443"/>
    </location>
</feature>
<evidence type="ECO:0000256" key="5">
    <source>
        <dbReference type="ARBA" id="ARBA00022519"/>
    </source>
</evidence>
<proteinExistence type="inferred from homology"/>
<keyword evidence="16" id="KW-1185">Reference proteome</keyword>
<gene>
    <name evidence="15" type="primary">cydA</name>
    <name evidence="15" type="ORF">CA12_07890</name>
</gene>
<evidence type="ECO:0000256" key="4">
    <source>
        <dbReference type="ARBA" id="ARBA00022475"/>
    </source>
</evidence>
<dbReference type="KEGG" id="acaf:CA12_07890"/>
<keyword evidence="6 13" id="KW-0349">Heme</keyword>
<dbReference type="EMBL" id="CP036265">
    <property type="protein sequence ID" value="QDT14711.1"/>
    <property type="molecule type" value="Genomic_DNA"/>
</dbReference>
<feature type="transmembrane region" description="Helical" evidence="13">
    <location>
        <begin position="362"/>
        <end position="384"/>
    </location>
</feature>
<dbReference type="Pfam" id="PF01654">
    <property type="entry name" value="Cyt_bd_oxida_I"/>
    <property type="match status" value="1"/>
</dbReference>
<feature type="transmembrane region" description="Helical" evidence="13">
    <location>
        <begin position="91"/>
        <end position="114"/>
    </location>
</feature>
<evidence type="ECO:0000256" key="13">
    <source>
        <dbReference type="PIRNR" id="PIRNR006446"/>
    </source>
</evidence>
<keyword evidence="3 13" id="KW-0813">Transport</keyword>
<dbReference type="Proteomes" id="UP000318741">
    <property type="component" value="Chromosome"/>
</dbReference>
<keyword evidence="5" id="KW-0997">Cell inner membrane</keyword>
<dbReference type="PANTHER" id="PTHR30365">
    <property type="entry name" value="CYTOCHROME D UBIQUINOL OXIDASE"/>
    <property type="match status" value="1"/>
</dbReference>
<feature type="transmembrane region" description="Helical" evidence="13">
    <location>
        <begin position="190"/>
        <end position="213"/>
    </location>
</feature>
<evidence type="ECO:0000256" key="8">
    <source>
        <dbReference type="ARBA" id="ARBA00022723"/>
    </source>
</evidence>
<sequence>MDVLLLSRLQFALTIMFHYLFPPLTIGLSVVMVYLEGMHLWTKDGRYHAAAKFWTGLFGATFALGVVTGIVMEFEFGTNWAAYSRYVGDVFGSALAAEGIFAFFLESGFLAVLLFGWDRVGPKTHFFATCMVCLGGMFSAVWIVIANSWQQTPAGFALVEREINGIVYQRAEITDFWAMLTNPSAAHRLIHVYLGSFVLGAFFVLSVSAWYLLKNRHAEFARRSFTGGLLLATTASLAQLVSGHLQAQNVAEHQPAKLAAFEGLYRTEQPAPLYLFGWPDDERREVRFGLAVPGGLSFLVHEDFETAVPGLDDLKEDYGEPPVWITFQTYHLMVAIGMLFIGATLLTSWWRWRGTLWEKKWVLRFYVGAVALAFLANEAGWVAAEVGRQPWVVYPSLIDGELMGGLRTSDALSEAVEASQVLWSIIMFALIDLLLFAVWVSVLHTKITRGPDWDFPESAAAEGNMKGLLDAAADRPDHDRSLTEAKDGGRENEGGGRRDGSPPGTS</sequence>
<comment type="similarity">
    <text evidence="2 13">Belongs to the cytochrome ubiquinol oxidase subunit 1 family.</text>
</comment>
<dbReference type="RefSeq" id="WP_145357577.1">
    <property type="nucleotide sequence ID" value="NZ_CP036265.1"/>
</dbReference>
<dbReference type="GO" id="GO:0009055">
    <property type="term" value="F:electron transfer activity"/>
    <property type="evidence" value="ECO:0007669"/>
    <property type="project" value="UniProtKB-UniRule"/>
</dbReference>
<feature type="region of interest" description="Disordered" evidence="14">
    <location>
        <begin position="466"/>
        <end position="506"/>
    </location>
</feature>
<keyword evidence="9 13" id="KW-0249">Electron transport</keyword>
<feature type="transmembrane region" description="Helical" evidence="13">
    <location>
        <begin position="20"/>
        <end position="41"/>
    </location>
</feature>
<evidence type="ECO:0000313" key="15">
    <source>
        <dbReference type="EMBL" id="QDT14711.1"/>
    </source>
</evidence>
<evidence type="ECO:0000256" key="2">
    <source>
        <dbReference type="ARBA" id="ARBA00009819"/>
    </source>
</evidence>
<keyword evidence="8 13" id="KW-0479">Metal-binding</keyword>
<dbReference type="PIRSF" id="PIRSF006446">
    <property type="entry name" value="Cyt_quinol_oxidase_1"/>
    <property type="match status" value="1"/>
</dbReference>
<evidence type="ECO:0000256" key="10">
    <source>
        <dbReference type="ARBA" id="ARBA00022989"/>
    </source>
</evidence>
<keyword evidence="7 13" id="KW-0812">Transmembrane</keyword>
<feature type="compositionally biased region" description="Basic and acidic residues" evidence="14">
    <location>
        <begin position="472"/>
        <end position="500"/>
    </location>
</feature>
<dbReference type="GO" id="GO:0046872">
    <property type="term" value="F:metal ion binding"/>
    <property type="evidence" value="ECO:0007669"/>
    <property type="project" value="UniProtKB-UniRule"/>
</dbReference>
<evidence type="ECO:0000256" key="1">
    <source>
        <dbReference type="ARBA" id="ARBA00004429"/>
    </source>
</evidence>
<keyword evidence="10 13" id="KW-1133">Transmembrane helix</keyword>
<keyword evidence="12 13" id="KW-0472">Membrane</keyword>
<dbReference type="GO" id="GO:0016682">
    <property type="term" value="F:oxidoreductase activity, acting on diphenols and related substances as donors, oxygen as acceptor"/>
    <property type="evidence" value="ECO:0007669"/>
    <property type="project" value="TreeGrafter"/>
</dbReference>
<dbReference type="OrthoDB" id="9807042at2"/>
<dbReference type="PANTHER" id="PTHR30365:SF0">
    <property type="entry name" value="CYTOCHROME BD-I UBIQUINOL OXIDASE SUBUNIT 1"/>
    <property type="match status" value="1"/>
</dbReference>
<organism evidence="15 16">
    <name type="scientific">Alienimonas californiensis</name>
    <dbReference type="NCBI Taxonomy" id="2527989"/>
    <lineage>
        <taxon>Bacteria</taxon>
        <taxon>Pseudomonadati</taxon>
        <taxon>Planctomycetota</taxon>
        <taxon>Planctomycetia</taxon>
        <taxon>Planctomycetales</taxon>
        <taxon>Planctomycetaceae</taxon>
        <taxon>Alienimonas</taxon>
    </lineage>
</organism>
<accession>A0A517P5R4</accession>
<name>A0A517P5R4_9PLAN</name>
<evidence type="ECO:0000256" key="14">
    <source>
        <dbReference type="SAM" id="MobiDB-lite"/>
    </source>
</evidence>
<dbReference type="InterPro" id="IPR002585">
    <property type="entry name" value="Cyt-d_ubiquinol_oxidase_su_1"/>
</dbReference>
<evidence type="ECO:0000256" key="9">
    <source>
        <dbReference type="ARBA" id="ARBA00022982"/>
    </source>
</evidence>
<evidence type="ECO:0000256" key="7">
    <source>
        <dbReference type="ARBA" id="ARBA00022692"/>
    </source>
</evidence>
<keyword evidence="11 13" id="KW-0408">Iron</keyword>
<evidence type="ECO:0000313" key="16">
    <source>
        <dbReference type="Proteomes" id="UP000318741"/>
    </source>
</evidence>
<evidence type="ECO:0000256" key="11">
    <source>
        <dbReference type="ARBA" id="ARBA00023004"/>
    </source>
</evidence>